<accession>A0A382SE18</accession>
<sequence length="312" mass="35405">DGSNPRHFNLLGDDKVIFSACGYSNACHDTELWITDGTEEGTQLVKDINPGSDGGDPRWFTMLDDVYYFMAEDENYKRELWRTDGTTNGTYRLTALGSGSTNGVLSPALPFRDFLVFEGHHAWPDEQELYKYDPSTNETTLITDFEQDSDAYDPRLRFVVNDKIVFQMNCEGLCDELWTTDGTEVSSSFFFNNTLDGDRFIFSPLRIPPTRGQPHYTTYYPVHENVGIFTTGYGENEGMWATDGTTNGTYRITYNLTGINDGHIAGGNLFFSARDTAHGEEMRVIRNFTTTAYHTLYKDKVMDPITFDYDGE</sequence>
<feature type="non-terminal residue" evidence="1">
    <location>
        <position position="312"/>
    </location>
</feature>
<protein>
    <submittedName>
        <fullName evidence="1">Uncharacterized protein</fullName>
    </submittedName>
</protein>
<evidence type="ECO:0000313" key="1">
    <source>
        <dbReference type="EMBL" id="SVD07457.1"/>
    </source>
</evidence>
<organism evidence="1">
    <name type="scientific">marine metagenome</name>
    <dbReference type="NCBI Taxonomy" id="408172"/>
    <lineage>
        <taxon>unclassified sequences</taxon>
        <taxon>metagenomes</taxon>
        <taxon>ecological metagenomes</taxon>
    </lineage>
</organism>
<proteinExistence type="predicted"/>
<gene>
    <name evidence="1" type="ORF">METZ01_LOCUS360311</name>
</gene>
<dbReference type="EMBL" id="UINC01127986">
    <property type="protein sequence ID" value="SVD07457.1"/>
    <property type="molecule type" value="Genomic_DNA"/>
</dbReference>
<name>A0A382SE18_9ZZZZ</name>
<feature type="non-terminal residue" evidence="1">
    <location>
        <position position="1"/>
    </location>
</feature>
<reference evidence="1" key="1">
    <citation type="submission" date="2018-05" db="EMBL/GenBank/DDBJ databases">
        <authorList>
            <person name="Lanie J.A."/>
            <person name="Ng W.-L."/>
            <person name="Kazmierczak K.M."/>
            <person name="Andrzejewski T.M."/>
            <person name="Davidsen T.M."/>
            <person name="Wayne K.J."/>
            <person name="Tettelin H."/>
            <person name="Glass J.I."/>
            <person name="Rusch D."/>
            <person name="Podicherti R."/>
            <person name="Tsui H.-C.T."/>
            <person name="Winkler M.E."/>
        </authorList>
    </citation>
    <scope>NUCLEOTIDE SEQUENCE</scope>
</reference>
<dbReference type="AlphaFoldDB" id="A0A382SE18"/>